<accession>A0A2G6E0H2</accession>
<comment type="caution">
    <text evidence="1">The sequence shown here is derived from an EMBL/GenBank/DDBJ whole genome shotgun (WGS) entry which is preliminary data.</text>
</comment>
<dbReference type="Proteomes" id="UP000229740">
    <property type="component" value="Unassembled WGS sequence"/>
</dbReference>
<dbReference type="InterPro" id="IPR003699">
    <property type="entry name" value="QueA"/>
</dbReference>
<sequence>MFRLIDDHTVDALVSDSKNFKPGSIIHRSDSISLIVEALTNDGVQIRIDGVSLMDFLEKEAQLPLPPYITYEKEKEQRYQTHFASSIGSAAAPTASLHFTNHL</sequence>
<evidence type="ECO:0000313" key="1">
    <source>
        <dbReference type="EMBL" id="PID55540.1"/>
    </source>
</evidence>
<dbReference type="GO" id="GO:0051075">
    <property type="term" value="F:S-adenosylmethionine:tRNA ribosyltransferase-isomerase activity"/>
    <property type="evidence" value="ECO:0007669"/>
    <property type="project" value="TreeGrafter"/>
</dbReference>
<dbReference type="PANTHER" id="PTHR30307:SF0">
    <property type="entry name" value="S-ADENOSYLMETHIONINE:TRNA RIBOSYLTRANSFERASE-ISOMERASE"/>
    <property type="match status" value="1"/>
</dbReference>
<keyword evidence="1" id="KW-0413">Isomerase</keyword>
<organism evidence="1 2">
    <name type="scientific">candidate division KSB3 bacterium</name>
    <dbReference type="NCBI Taxonomy" id="2044937"/>
    <lineage>
        <taxon>Bacteria</taxon>
        <taxon>candidate division KSB3</taxon>
    </lineage>
</organism>
<gene>
    <name evidence="1" type="ORF">CSB45_15490</name>
</gene>
<dbReference type="EMBL" id="PDPS01000073">
    <property type="protein sequence ID" value="PID55540.1"/>
    <property type="molecule type" value="Genomic_DNA"/>
</dbReference>
<dbReference type="InterPro" id="IPR036100">
    <property type="entry name" value="QueA_sf"/>
</dbReference>
<dbReference type="GO" id="GO:0008616">
    <property type="term" value="P:tRNA queuosine(34) biosynthetic process"/>
    <property type="evidence" value="ECO:0007669"/>
    <property type="project" value="TreeGrafter"/>
</dbReference>
<dbReference type="Gene3D" id="2.40.10.240">
    <property type="entry name" value="QueA-like"/>
    <property type="match status" value="1"/>
</dbReference>
<dbReference type="SUPFAM" id="SSF111337">
    <property type="entry name" value="QueA-like"/>
    <property type="match status" value="1"/>
</dbReference>
<reference evidence="1 2" key="1">
    <citation type="submission" date="2017-10" db="EMBL/GenBank/DDBJ databases">
        <title>Novel microbial diversity and functional potential in the marine mammal oral microbiome.</title>
        <authorList>
            <person name="Dudek N.K."/>
            <person name="Sun C.L."/>
            <person name="Burstein D."/>
            <person name="Kantor R.S."/>
            <person name="Aliaga Goltsman D.S."/>
            <person name="Bik E.M."/>
            <person name="Thomas B.C."/>
            <person name="Banfield J.F."/>
            <person name="Relman D.A."/>
        </authorList>
    </citation>
    <scope>NUCLEOTIDE SEQUENCE [LARGE SCALE GENOMIC DNA]</scope>
    <source>
        <strain evidence="1">DOLZORAL124_49_17</strain>
    </source>
</reference>
<dbReference type="AlphaFoldDB" id="A0A2G6E0H2"/>
<dbReference type="InterPro" id="IPR042119">
    <property type="entry name" value="QueA_dom2"/>
</dbReference>
<evidence type="ECO:0000313" key="2">
    <source>
        <dbReference type="Proteomes" id="UP000229740"/>
    </source>
</evidence>
<keyword evidence="1" id="KW-0808">Transferase</keyword>
<dbReference type="Pfam" id="PF02547">
    <property type="entry name" value="Queuosine_synth"/>
    <property type="match status" value="1"/>
</dbReference>
<feature type="non-terminal residue" evidence="1">
    <location>
        <position position="103"/>
    </location>
</feature>
<protein>
    <submittedName>
        <fullName evidence="1">tRNA preQ1(34) S-adenosylmethionine ribosyltransferase-isomerase QueA</fullName>
    </submittedName>
</protein>
<dbReference type="PANTHER" id="PTHR30307">
    <property type="entry name" value="S-ADENOSYLMETHIONINE:TRNA RIBOSYLTRANSFERASE-ISOMERASE"/>
    <property type="match status" value="1"/>
</dbReference>
<name>A0A2G6E0H2_9BACT</name>
<proteinExistence type="predicted"/>